<dbReference type="OrthoDB" id="9802947at2"/>
<dbReference type="InterPro" id="IPR016163">
    <property type="entry name" value="Ald_DH_C"/>
</dbReference>
<dbReference type="AlphaFoldDB" id="A0A553WCI9"/>
<evidence type="ECO:0000256" key="3">
    <source>
        <dbReference type="PROSITE-ProRule" id="PRU10007"/>
    </source>
</evidence>
<dbReference type="InterPro" id="IPR016161">
    <property type="entry name" value="Ald_DH/histidinol_DH"/>
</dbReference>
<keyword evidence="7" id="KW-1185">Reference proteome</keyword>
<keyword evidence="2 4" id="KW-0560">Oxidoreductase</keyword>
<accession>A0A553WCI9</accession>
<dbReference type="CDD" id="cd07106">
    <property type="entry name" value="ALDH_AldA-AAD23400"/>
    <property type="match status" value="1"/>
</dbReference>
<feature type="domain" description="Aldehyde dehydrogenase" evidence="5">
    <location>
        <begin position="17"/>
        <end position="464"/>
    </location>
</feature>
<dbReference type="PROSITE" id="PS00687">
    <property type="entry name" value="ALDEHYDE_DEHYDR_GLU"/>
    <property type="match status" value="1"/>
</dbReference>
<dbReference type="InterPro" id="IPR044086">
    <property type="entry name" value="LUC3-like"/>
</dbReference>
<feature type="active site" evidence="3">
    <location>
        <position position="243"/>
    </location>
</feature>
<dbReference type="Gene3D" id="3.40.605.10">
    <property type="entry name" value="Aldehyde Dehydrogenase, Chain A, domain 1"/>
    <property type="match status" value="1"/>
</dbReference>
<evidence type="ECO:0000256" key="4">
    <source>
        <dbReference type="RuleBase" id="RU003345"/>
    </source>
</evidence>
<reference evidence="6 7" key="1">
    <citation type="submission" date="2019-07" db="EMBL/GenBank/DDBJ databases">
        <authorList>
            <person name="Park M."/>
        </authorList>
    </citation>
    <scope>NUCLEOTIDE SEQUENCE [LARGE SCALE GENOMIC DNA]</scope>
    <source>
        <strain evidence="6 7">KCTC32445</strain>
    </source>
</reference>
<dbReference type="RefSeq" id="WP_143777580.1">
    <property type="nucleotide sequence ID" value="NZ_VKKU01000002.1"/>
</dbReference>
<dbReference type="PANTHER" id="PTHR11699">
    <property type="entry name" value="ALDEHYDE DEHYDROGENASE-RELATED"/>
    <property type="match status" value="1"/>
</dbReference>
<evidence type="ECO:0000256" key="1">
    <source>
        <dbReference type="ARBA" id="ARBA00009986"/>
    </source>
</evidence>
<dbReference type="SUPFAM" id="SSF53720">
    <property type="entry name" value="ALDH-like"/>
    <property type="match status" value="1"/>
</dbReference>
<dbReference type="InterPro" id="IPR015590">
    <property type="entry name" value="Aldehyde_DH_dom"/>
</dbReference>
<dbReference type="GO" id="GO:0016620">
    <property type="term" value="F:oxidoreductase activity, acting on the aldehyde or oxo group of donors, NAD or NADP as acceptor"/>
    <property type="evidence" value="ECO:0007669"/>
    <property type="project" value="InterPro"/>
</dbReference>
<protein>
    <submittedName>
        <fullName evidence="6">Aldehyde dehydrogenase family protein</fullName>
    </submittedName>
</protein>
<evidence type="ECO:0000313" key="6">
    <source>
        <dbReference type="EMBL" id="TSB02362.1"/>
    </source>
</evidence>
<organism evidence="6 7">
    <name type="scientific">Sphingorhabdus contaminans</name>
    <dbReference type="NCBI Taxonomy" id="1343899"/>
    <lineage>
        <taxon>Bacteria</taxon>
        <taxon>Pseudomonadati</taxon>
        <taxon>Pseudomonadota</taxon>
        <taxon>Alphaproteobacteria</taxon>
        <taxon>Sphingomonadales</taxon>
        <taxon>Sphingomonadaceae</taxon>
        <taxon>Sphingorhabdus</taxon>
    </lineage>
</organism>
<dbReference type="PROSITE" id="PS00070">
    <property type="entry name" value="ALDEHYDE_DEHYDR_CYS"/>
    <property type="match status" value="1"/>
</dbReference>
<dbReference type="FunFam" id="3.40.605.10:FF:000007">
    <property type="entry name" value="NAD/NADP-dependent betaine aldehyde dehydrogenase"/>
    <property type="match status" value="1"/>
</dbReference>
<evidence type="ECO:0000256" key="2">
    <source>
        <dbReference type="ARBA" id="ARBA00023002"/>
    </source>
</evidence>
<name>A0A553WCI9_9SPHN</name>
<dbReference type="InterPro" id="IPR016160">
    <property type="entry name" value="Ald_DH_CS_CYS"/>
</dbReference>
<sequence length="469" mass="49894">MTHDTLSMTINGQAADSQNRLEVVNPASGEVFASVPDAGASELEAAIAAARAAFPGWRDTPWAERAAIVNRIGETIAANAAKLAKMLTREQGKPAEQAQFEVMAAAQWCQATATLSLPDREVEAGPGRRQVTRYVPIGVVAGISPWNFPVVLSIWKIAPALLAGNTLVLKPSPFTPMTVLRIGELIRDFVPAGVINIITGGDTLGPMMTAHPGFDKVSFTGSTATGRRVMESAAPTLKRLTLELGGNDAAIVMPDVNVPETAAKLFWSAFTNSGQVCVATKRAYVHDDIYDAFRDEMAKLAKAVPMGDGSQQGVALGPIQNKPQYDRVKGLLADCEANSYGLLRGEAPQDGGFFVPVTLVDNPPEESRIVREEQFGPILPLIRFTDVEDAISRANNTDMGLAGTVWSADTDTAMRIAERLETGNVWINEGLALSPFAAFGGRKQSGVGVENGVEGLMAYTEPKTFVVAG</sequence>
<dbReference type="InterPro" id="IPR029510">
    <property type="entry name" value="Ald_DH_CS_GLU"/>
</dbReference>
<comment type="caution">
    <text evidence="6">The sequence shown here is derived from an EMBL/GenBank/DDBJ whole genome shotgun (WGS) entry which is preliminary data.</text>
</comment>
<dbReference type="InterPro" id="IPR016162">
    <property type="entry name" value="Ald_DH_N"/>
</dbReference>
<dbReference type="EMBL" id="VKKU01000002">
    <property type="protein sequence ID" value="TSB02362.1"/>
    <property type="molecule type" value="Genomic_DNA"/>
</dbReference>
<dbReference type="Pfam" id="PF00171">
    <property type="entry name" value="Aldedh"/>
    <property type="match status" value="1"/>
</dbReference>
<evidence type="ECO:0000313" key="7">
    <source>
        <dbReference type="Proteomes" id="UP000320160"/>
    </source>
</evidence>
<evidence type="ECO:0000259" key="5">
    <source>
        <dbReference type="Pfam" id="PF00171"/>
    </source>
</evidence>
<comment type="similarity">
    <text evidence="1 4">Belongs to the aldehyde dehydrogenase family.</text>
</comment>
<gene>
    <name evidence="6" type="ORF">FOM92_14800</name>
</gene>
<dbReference type="Gene3D" id="3.40.309.10">
    <property type="entry name" value="Aldehyde Dehydrogenase, Chain A, domain 2"/>
    <property type="match status" value="1"/>
</dbReference>
<proteinExistence type="inferred from homology"/>
<dbReference type="Proteomes" id="UP000320160">
    <property type="component" value="Unassembled WGS sequence"/>
</dbReference>